<dbReference type="SUPFAM" id="SSF53807">
    <property type="entry name" value="Helical backbone' metal receptor"/>
    <property type="match status" value="1"/>
</dbReference>
<organism evidence="3 4">
    <name type="scientific">Methylosinus sporium</name>
    <dbReference type="NCBI Taxonomy" id="428"/>
    <lineage>
        <taxon>Bacteria</taxon>
        <taxon>Pseudomonadati</taxon>
        <taxon>Pseudomonadota</taxon>
        <taxon>Alphaproteobacteria</taxon>
        <taxon>Hyphomicrobiales</taxon>
        <taxon>Methylocystaceae</taxon>
        <taxon>Methylosinus</taxon>
    </lineage>
</organism>
<dbReference type="Gene3D" id="3.40.50.1980">
    <property type="entry name" value="Nitrogenase molybdenum iron protein domain"/>
    <property type="match status" value="2"/>
</dbReference>
<sequence>MIWAEFLGVAALLIGCAAPLRAQASCFDDLTARQVCLDRPAERVVTIPMPSASTFIAVDGAAQRLVGMHPASKRAIDEGLLGRIFPQARAIDASIAGAGSDGFMPNVETLARLDPDIVVQWGDRGDDIVGPLRNAGLTAALLRYGTEPFARGNLTLMGDIAGKPERAKELIAWRDATIADIEKAARDIRDGRRLKVVFLQRAASGLAAAGANSYNDFCIRLVGGVNAAAELVGAGAVNAEQIAQWDPDVILLNSFEEQLAPARIYDDAILSATRAARERRVYKMPIGGYRWDPPSQESPLTWMWLADILYPGAFHFDLRAEIARAYRLLYGFSPSDSDMDEILRIRTNGDARHYERFATSATR</sequence>
<feature type="chain" id="PRO_5015451925" evidence="1">
    <location>
        <begin position="25"/>
        <end position="363"/>
    </location>
</feature>
<evidence type="ECO:0000313" key="3">
    <source>
        <dbReference type="EMBL" id="PWB92894.1"/>
    </source>
</evidence>
<dbReference type="Proteomes" id="UP000245137">
    <property type="component" value="Unassembled WGS sequence"/>
</dbReference>
<gene>
    <name evidence="3" type="ORF">C5689_15795</name>
</gene>
<dbReference type="InterPro" id="IPR050902">
    <property type="entry name" value="ABC_Transporter_SBP"/>
</dbReference>
<dbReference type="OrthoDB" id="9775594at2"/>
<evidence type="ECO:0000256" key="1">
    <source>
        <dbReference type="SAM" id="SignalP"/>
    </source>
</evidence>
<dbReference type="RefSeq" id="WP_108918219.1">
    <property type="nucleotide sequence ID" value="NZ_BGJY01000025.1"/>
</dbReference>
<dbReference type="EMBL" id="PUIV01000033">
    <property type="protein sequence ID" value="PWB92894.1"/>
    <property type="molecule type" value="Genomic_DNA"/>
</dbReference>
<dbReference type="Gene3D" id="1.20.58.2180">
    <property type="match status" value="1"/>
</dbReference>
<dbReference type="PANTHER" id="PTHR30535">
    <property type="entry name" value="VITAMIN B12-BINDING PROTEIN"/>
    <property type="match status" value="1"/>
</dbReference>
<dbReference type="InterPro" id="IPR002491">
    <property type="entry name" value="ABC_transptr_periplasmic_BD"/>
</dbReference>
<protein>
    <submittedName>
        <fullName evidence="3">ABC transporter substrate-binding protein</fullName>
    </submittedName>
</protein>
<feature type="domain" description="Fe/B12 periplasmic-binding" evidence="2">
    <location>
        <begin position="43"/>
        <end position="313"/>
    </location>
</feature>
<keyword evidence="1" id="KW-0732">Signal</keyword>
<evidence type="ECO:0000313" key="4">
    <source>
        <dbReference type="Proteomes" id="UP000245137"/>
    </source>
</evidence>
<reference evidence="3 4" key="1">
    <citation type="journal article" date="2018" name="Appl. Microbiol. Biotechnol.">
        <title>Co-cultivation of the strictly anaerobic methanogen Methanosarcina barkeri with aerobic methanotrophs in an oxygen-limited membrane bioreactor.</title>
        <authorList>
            <person name="In 't Zandt M.H."/>
            <person name="van den Bosch T.J.M."/>
            <person name="Rijkers R."/>
            <person name="van Kessel M.A.H.J."/>
            <person name="Jetten M.S.M."/>
            <person name="Welte C.U."/>
        </authorList>
    </citation>
    <scope>NUCLEOTIDE SEQUENCE [LARGE SCALE GENOMIC DNA]</scope>
    <source>
        <strain evidence="3 4">DSM 17706</strain>
    </source>
</reference>
<evidence type="ECO:0000259" key="2">
    <source>
        <dbReference type="PROSITE" id="PS50983"/>
    </source>
</evidence>
<keyword evidence="4" id="KW-1185">Reference proteome</keyword>
<dbReference type="AlphaFoldDB" id="A0A2U1SMQ4"/>
<dbReference type="Pfam" id="PF01497">
    <property type="entry name" value="Peripla_BP_2"/>
    <property type="match status" value="1"/>
</dbReference>
<dbReference type="PROSITE" id="PS50983">
    <property type="entry name" value="FE_B12_PBP"/>
    <property type="match status" value="1"/>
</dbReference>
<name>A0A2U1SMQ4_METSR</name>
<proteinExistence type="predicted"/>
<accession>A0A2U1SMQ4</accession>
<dbReference type="PANTHER" id="PTHR30535:SF34">
    <property type="entry name" value="MOLYBDATE-BINDING PROTEIN MOLA"/>
    <property type="match status" value="1"/>
</dbReference>
<dbReference type="GO" id="GO:0071281">
    <property type="term" value="P:cellular response to iron ion"/>
    <property type="evidence" value="ECO:0007669"/>
    <property type="project" value="TreeGrafter"/>
</dbReference>
<comment type="caution">
    <text evidence="3">The sequence shown here is derived from an EMBL/GenBank/DDBJ whole genome shotgun (WGS) entry which is preliminary data.</text>
</comment>
<feature type="signal peptide" evidence="1">
    <location>
        <begin position="1"/>
        <end position="24"/>
    </location>
</feature>